<sequence precursor="true">MEALAAFTATLLAMLLPVIYDGVERKVKALMQSRIGPPVYQTILDLRKLMSKETVEFPSYPLVFYTIVLSIILEAALIAVLNTVSLGVYTAQLVPVAIALIAVAQTTSIAIPLLVPNPYSQVGGMREAMLALVNEFSLIAGLTLYYYAAHPATSIPRLLTVTVPLIVLLVMTTYVSTGRTPFDIAEAEVELASGVLVELSGGALALYLYSVYLKRYIASMLPALMVLLPLPLNGVVRLMIVHVAAFATWVLYSLPAVMLGRSRVDLAPATLFKIYIALILISITGLLVVT</sequence>
<evidence type="ECO:0000256" key="1">
    <source>
        <dbReference type="ARBA" id="ARBA00004141"/>
    </source>
</evidence>
<dbReference type="Proteomes" id="UP000001068">
    <property type="component" value="Chromosome"/>
</dbReference>
<feature type="transmembrane region" description="Helical" evidence="5">
    <location>
        <begin position="128"/>
        <end position="146"/>
    </location>
</feature>
<feature type="transmembrane region" description="Helical" evidence="5">
    <location>
        <begin position="189"/>
        <end position="209"/>
    </location>
</feature>
<dbReference type="AlphaFoldDB" id="E8RAG5"/>
<accession>E8RAG5</accession>
<keyword evidence="2 5" id="KW-0812">Transmembrane</keyword>
<dbReference type="KEGG" id="dmu:Desmu_0056"/>
<dbReference type="InterPro" id="IPR052561">
    <property type="entry name" value="ComplexI_Subunit1"/>
</dbReference>
<dbReference type="RefSeq" id="WP_013561597.1">
    <property type="nucleotide sequence ID" value="NC_014961.1"/>
</dbReference>
<dbReference type="InterPro" id="IPR018086">
    <property type="entry name" value="NADH_UbQ_OxRdtase_su1_CS"/>
</dbReference>
<protein>
    <submittedName>
        <fullName evidence="6">Respiratory-chain NADH dehydrogenase subunit 1</fullName>
    </submittedName>
</protein>
<dbReference type="PANTHER" id="PTHR43359:SF1">
    <property type="entry name" value="FORMATE HYDROGENLYASE SUBUNIT 4-RELATED"/>
    <property type="match status" value="1"/>
</dbReference>
<dbReference type="EMBL" id="CP002363">
    <property type="protein sequence ID" value="ADV64375.1"/>
    <property type="molecule type" value="Genomic_DNA"/>
</dbReference>
<feature type="transmembrane region" description="Helical" evidence="5">
    <location>
        <begin position="238"/>
        <end position="259"/>
    </location>
</feature>
<dbReference type="InterPro" id="IPR001694">
    <property type="entry name" value="NADH_UbQ_OxRdtase_su1/FPO"/>
</dbReference>
<proteinExistence type="predicted"/>
<dbReference type="Pfam" id="PF00146">
    <property type="entry name" value="NADHdh"/>
    <property type="match status" value="1"/>
</dbReference>
<dbReference type="GeneID" id="10152737"/>
<gene>
    <name evidence="6" type="ordered locus">Desmu_0056</name>
</gene>
<dbReference type="eggNOG" id="arCOG01545">
    <property type="taxonomic scope" value="Archaea"/>
</dbReference>
<dbReference type="PANTHER" id="PTHR43359">
    <property type="entry name" value="FORMATE HYDROGENLYASE SUBUNIT 4"/>
    <property type="match status" value="1"/>
</dbReference>
<dbReference type="OrthoDB" id="15253at2157"/>
<dbReference type="STRING" id="765177.Desmu_0056"/>
<dbReference type="PROSITE" id="PS00668">
    <property type="entry name" value="COMPLEX1_ND1_2"/>
    <property type="match status" value="1"/>
</dbReference>
<reference evidence="6 7" key="2">
    <citation type="journal article" date="2011" name="Stand. Genomic Sci.">
        <title>Complete genome sequence of Desulfurococcus mucosus type strain (O7/1).</title>
        <authorList>
            <person name="Wirth R."/>
            <person name="Chertkov O."/>
            <person name="Held B."/>
            <person name="Lapidus A."/>
            <person name="Nolan M."/>
            <person name="Lucas S."/>
            <person name="Hammon N."/>
            <person name="Deshpande S."/>
            <person name="Cheng J.F."/>
            <person name="Tapia R."/>
            <person name="Han C."/>
            <person name="Goodwin L."/>
            <person name="Pitluck S."/>
            <person name="Liolios K."/>
            <person name="Ioanna P."/>
            <person name="Ivanova N."/>
            <person name="Mavromatis K."/>
            <person name="Mikhailova N."/>
            <person name="Pati A."/>
            <person name="Chen A."/>
            <person name="Palaniappan K."/>
            <person name="Land M."/>
            <person name="Hauser L."/>
            <person name="Chang Y.J."/>
            <person name="Jeffries C.D."/>
            <person name="Bilek Y."/>
            <person name="Hader T."/>
            <person name="Rohde M."/>
            <person name="Spring S."/>
            <person name="Sikorski J."/>
            <person name="Goker M."/>
            <person name="Woyke T."/>
            <person name="Bristow J."/>
            <person name="Eisen J.A."/>
            <person name="Markowitz V."/>
            <person name="Hugenholtz P."/>
            <person name="Kyrpides N.C."/>
            <person name="Klenk H.P."/>
        </authorList>
    </citation>
    <scope>NUCLEOTIDE SEQUENCE [LARGE SCALE GENOMIC DNA]</scope>
    <source>
        <strain evidence="7">ATCC 35584 / DSM 2162 / JCM 9187 / O7/1</strain>
    </source>
</reference>
<feature type="transmembrane region" description="Helical" evidence="5">
    <location>
        <begin position="62"/>
        <end position="81"/>
    </location>
</feature>
<feature type="transmembrane region" description="Helical" evidence="5">
    <location>
        <begin position="271"/>
        <end position="289"/>
    </location>
</feature>
<keyword evidence="7" id="KW-1185">Reference proteome</keyword>
<keyword evidence="3 5" id="KW-1133">Transmembrane helix</keyword>
<comment type="subcellular location">
    <subcellularLocation>
        <location evidence="1">Membrane</location>
        <topology evidence="1">Multi-pass membrane protein</topology>
    </subcellularLocation>
</comment>
<keyword evidence="4 5" id="KW-0472">Membrane</keyword>
<evidence type="ECO:0000256" key="3">
    <source>
        <dbReference type="ARBA" id="ARBA00022989"/>
    </source>
</evidence>
<feature type="transmembrane region" description="Helical" evidence="5">
    <location>
        <begin position="158"/>
        <end position="177"/>
    </location>
</feature>
<dbReference type="HOGENOM" id="CLU_015134_0_2_2"/>
<evidence type="ECO:0000313" key="7">
    <source>
        <dbReference type="Proteomes" id="UP000001068"/>
    </source>
</evidence>
<feature type="transmembrane region" description="Helical" evidence="5">
    <location>
        <begin position="93"/>
        <end position="116"/>
    </location>
</feature>
<organism evidence="6 7">
    <name type="scientific">Desulfurococcus mucosus (strain ATCC 35584 / DSM 2162 / JCM 9187 / O7/1)</name>
    <dbReference type="NCBI Taxonomy" id="765177"/>
    <lineage>
        <taxon>Archaea</taxon>
        <taxon>Thermoproteota</taxon>
        <taxon>Thermoprotei</taxon>
        <taxon>Desulfurococcales</taxon>
        <taxon>Desulfurococcaceae</taxon>
        <taxon>Desulfurococcus</taxon>
    </lineage>
</organism>
<name>E8RAG5_DESM0</name>
<reference evidence="7" key="1">
    <citation type="submission" date="2010-11" db="EMBL/GenBank/DDBJ databases">
        <title>The complete genome of Desulfurococcus mucosus DSM 2162.</title>
        <authorList>
            <consortium name="US DOE Joint Genome Institute (JGI-PGF)"/>
            <person name="Lucas S."/>
            <person name="Copeland A."/>
            <person name="Lapidus A."/>
            <person name="Bruce D."/>
            <person name="Goodwin L."/>
            <person name="Pitluck S."/>
            <person name="Kyrpides N."/>
            <person name="Mavromatis K."/>
            <person name="Pagani I."/>
            <person name="Ivanova N."/>
            <person name="Ovchinnikova G."/>
            <person name="Chertkov O."/>
            <person name="Held B."/>
            <person name="Brettin T."/>
            <person name="Detter J.C."/>
            <person name="Tapia R."/>
            <person name="Han C."/>
            <person name="Land M."/>
            <person name="Hauser L."/>
            <person name="Markowitz V."/>
            <person name="Cheng J.-F."/>
            <person name="Hugenholtz P."/>
            <person name="Woyke T."/>
            <person name="Wu D."/>
            <person name="Wirth R."/>
            <person name="Bilek Y."/>
            <person name="Hader T."/>
            <person name="Klenk H.-P."/>
            <person name="Eisen J.A."/>
        </authorList>
    </citation>
    <scope>NUCLEOTIDE SEQUENCE [LARGE SCALE GENOMIC DNA]</scope>
    <source>
        <strain evidence="7">ATCC 35584 / DSM 2162 / JCM 9187 / O7/1</strain>
    </source>
</reference>
<dbReference type="GO" id="GO:0005886">
    <property type="term" value="C:plasma membrane"/>
    <property type="evidence" value="ECO:0007669"/>
    <property type="project" value="TreeGrafter"/>
</dbReference>
<evidence type="ECO:0000256" key="4">
    <source>
        <dbReference type="ARBA" id="ARBA00023136"/>
    </source>
</evidence>
<evidence type="ECO:0000256" key="5">
    <source>
        <dbReference type="SAM" id="Phobius"/>
    </source>
</evidence>
<evidence type="ECO:0000313" key="6">
    <source>
        <dbReference type="EMBL" id="ADV64375.1"/>
    </source>
</evidence>
<evidence type="ECO:0000256" key="2">
    <source>
        <dbReference type="ARBA" id="ARBA00022692"/>
    </source>
</evidence>